<feature type="domain" description="MacB-like periplasmic core" evidence="9">
    <location>
        <begin position="455"/>
        <end position="623"/>
    </location>
</feature>
<dbReference type="InterPro" id="IPR050250">
    <property type="entry name" value="Macrolide_Exporter_MacB"/>
</dbReference>
<comment type="caution">
    <text evidence="10">The sequence shown here is derived from an EMBL/GenBank/DDBJ whole genome shotgun (WGS) entry which is preliminary data.</text>
</comment>
<proteinExistence type="inferred from homology"/>
<dbReference type="Proteomes" id="UP001339167">
    <property type="component" value="Unassembled WGS sequence"/>
</dbReference>
<evidence type="ECO:0000256" key="5">
    <source>
        <dbReference type="ARBA" id="ARBA00023136"/>
    </source>
</evidence>
<feature type="transmembrane region" description="Helical" evidence="7">
    <location>
        <begin position="723"/>
        <end position="750"/>
    </location>
</feature>
<comment type="subcellular location">
    <subcellularLocation>
        <location evidence="1">Cell membrane</location>
        <topology evidence="1">Multi-pass membrane protein</topology>
    </subcellularLocation>
</comment>
<evidence type="ECO:0000259" key="8">
    <source>
        <dbReference type="Pfam" id="PF02687"/>
    </source>
</evidence>
<organism evidence="10 11">
    <name type="scientific">Alkalimonas mucilaginosa</name>
    <dbReference type="NCBI Taxonomy" id="3057676"/>
    <lineage>
        <taxon>Bacteria</taxon>
        <taxon>Pseudomonadati</taxon>
        <taxon>Pseudomonadota</taxon>
        <taxon>Gammaproteobacteria</taxon>
        <taxon>Alkalimonas</taxon>
    </lineage>
</organism>
<feature type="transmembrane region" description="Helical" evidence="7">
    <location>
        <begin position="677"/>
        <end position="698"/>
    </location>
</feature>
<dbReference type="RefSeq" id="WP_330087734.1">
    <property type="nucleotide sequence ID" value="NZ_JAUGZK010000005.1"/>
</dbReference>
<feature type="transmembrane region" description="Helical" evidence="7">
    <location>
        <begin position="770"/>
        <end position="791"/>
    </location>
</feature>
<feature type="transmembrane region" description="Helical" evidence="7">
    <location>
        <begin position="422"/>
        <end position="446"/>
    </location>
</feature>
<sequence>MMLYWQRFSFGLHRLLLQPKFSLPVVVSLGLTLAAVLTVLTLCNRILWQPLPGIAQADELSVHQLSFSVGGMQLNLIDAASFAVYQEALAPYGDSGFLLQSTTRLTDQADSKASLSEFTASSGFTELLGLPLLLGNSTKQASTQDVWISESFWHSQFQRRPDIVGQPLQLASGDYLIRGVLQDFYATPFKDPALSEQVWHFFQPAETMAAQGSFSMGSSGVAILRQHQEALPTKNDILHWLEQLKEQQPTVAMLAQHFDFVPEATDYRQYLLRDSQRLLVLLLLVTLALLAMATLNLANLLLGHYQGRQHEFAVQSFCGSSRNKLRLLVACENLPLVLAAMLLGMLGCLWLLQWLPELAGSSLPLVQSIGLDVTSLLLLCLLSLLLLAIFSWPVGSTALLSEQLQSSGKGRAQQQKPWLQHSLLLAQLILSGCMVFVAGMIAVTAYQDLYHNWGFDPGNSVQVRLEQPLVSTYTDDEDGLVRQHYTNWQQQLAELWPEAQVLAGAAPITNMLSVTKVQHPEQELAIDAISMAVDPAYFASFQTPILYGRSFQSDDPIESVILEHRLALLLSPDQPEQLLGQSIQMLGERHYQIIGIAGNSKNFLMAIPSLYLPATGALNQAKDSIVGQFTLLFPAGQQLLEADISSAIQSLDASYQADVMLVHSLWQLITAEQRMHLALIAVLAGISLLLALLGIAGVSRQNSQQRRYELAIRLATGASQQQVLWFLARLPLALIGLGLGTAALLCSVLYQQLALQLPGLPDFSSSNLLLLNALLLLAALPALLLPGWQVIRRDPMQSLRSL</sequence>
<feature type="domain" description="ABC3 transporter permease C-terminal" evidence="8">
    <location>
        <begin position="682"/>
        <end position="795"/>
    </location>
</feature>
<evidence type="ECO:0000256" key="3">
    <source>
        <dbReference type="ARBA" id="ARBA00022692"/>
    </source>
</evidence>
<evidence type="ECO:0000256" key="4">
    <source>
        <dbReference type="ARBA" id="ARBA00022989"/>
    </source>
</evidence>
<name>A0ABU7JFD7_9GAMM</name>
<feature type="transmembrane region" description="Helical" evidence="7">
    <location>
        <begin position="278"/>
        <end position="302"/>
    </location>
</feature>
<gene>
    <name evidence="10" type="ORF">QWF21_09090</name>
</gene>
<evidence type="ECO:0000313" key="11">
    <source>
        <dbReference type="Proteomes" id="UP001339167"/>
    </source>
</evidence>
<evidence type="ECO:0000256" key="1">
    <source>
        <dbReference type="ARBA" id="ARBA00004651"/>
    </source>
</evidence>
<protein>
    <submittedName>
        <fullName evidence="10">ABC transporter permease</fullName>
    </submittedName>
</protein>
<keyword evidence="4 7" id="KW-1133">Transmembrane helix</keyword>
<accession>A0ABU7JFD7</accession>
<feature type="transmembrane region" description="Helical" evidence="7">
    <location>
        <begin position="375"/>
        <end position="401"/>
    </location>
</feature>
<keyword evidence="2" id="KW-1003">Cell membrane</keyword>
<keyword evidence="11" id="KW-1185">Reference proteome</keyword>
<keyword evidence="3 7" id="KW-0812">Transmembrane</keyword>
<feature type="transmembrane region" description="Helical" evidence="7">
    <location>
        <begin position="21"/>
        <end position="42"/>
    </location>
</feature>
<dbReference type="Pfam" id="PF12704">
    <property type="entry name" value="MacB_PCD"/>
    <property type="match status" value="1"/>
</dbReference>
<comment type="similarity">
    <text evidence="6">Belongs to the ABC-4 integral membrane protein family.</text>
</comment>
<dbReference type="InterPro" id="IPR003838">
    <property type="entry name" value="ABC3_permease_C"/>
</dbReference>
<reference evidence="10 11" key="1">
    <citation type="submission" date="2023-06" db="EMBL/GenBank/DDBJ databases">
        <title>Alkalimonas sp., MEB004 an alkaliphilic bacterium isolated from Lonar Lake, India.</title>
        <authorList>
            <person name="Joshi A."/>
            <person name="Thite S."/>
        </authorList>
    </citation>
    <scope>NUCLEOTIDE SEQUENCE [LARGE SCALE GENOMIC DNA]</scope>
    <source>
        <strain evidence="10 11">MEB004</strain>
    </source>
</reference>
<feature type="domain" description="ABC3 transporter permease C-terminal" evidence="8">
    <location>
        <begin position="285"/>
        <end position="392"/>
    </location>
</feature>
<dbReference type="InterPro" id="IPR025857">
    <property type="entry name" value="MacB_PCD"/>
</dbReference>
<dbReference type="PANTHER" id="PTHR30572">
    <property type="entry name" value="MEMBRANE COMPONENT OF TRANSPORTER-RELATED"/>
    <property type="match status" value="1"/>
</dbReference>
<dbReference type="Pfam" id="PF02687">
    <property type="entry name" value="FtsX"/>
    <property type="match status" value="2"/>
</dbReference>
<evidence type="ECO:0000256" key="7">
    <source>
        <dbReference type="SAM" id="Phobius"/>
    </source>
</evidence>
<evidence type="ECO:0000256" key="6">
    <source>
        <dbReference type="ARBA" id="ARBA00038076"/>
    </source>
</evidence>
<keyword evidence="5 7" id="KW-0472">Membrane</keyword>
<evidence type="ECO:0000256" key="2">
    <source>
        <dbReference type="ARBA" id="ARBA00022475"/>
    </source>
</evidence>
<feature type="transmembrane region" description="Helical" evidence="7">
    <location>
        <begin position="334"/>
        <end position="355"/>
    </location>
</feature>
<dbReference type="EMBL" id="JAUGZK010000005">
    <property type="protein sequence ID" value="MEE2024401.1"/>
    <property type="molecule type" value="Genomic_DNA"/>
</dbReference>
<evidence type="ECO:0000313" key="10">
    <source>
        <dbReference type="EMBL" id="MEE2024401.1"/>
    </source>
</evidence>
<evidence type="ECO:0000259" key="9">
    <source>
        <dbReference type="Pfam" id="PF12704"/>
    </source>
</evidence>
<dbReference type="PANTHER" id="PTHR30572:SF4">
    <property type="entry name" value="ABC TRANSPORTER PERMEASE YTRF"/>
    <property type="match status" value="1"/>
</dbReference>